<dbReference type="SMART" id="SM01043">
    <property type="entry name" value="BTAD"/>
    <property type="match status" value="1"/>
</dbReference>
<dbReference type="InterPro" id="IPR005158">
    <property type="entry name" value="BTAD"/>
</dbReference>
<name>A0ABQ4E918_9ACTN</name>
<dbReference type="InterPro" id="IPR001867">
    <property type="entry name" value="OmpR/PhoB-type_DNA-bd"/>
</dbReference>
<dbReference type="CDD" id="cd15831">
    <property type="entry name" value="BTAD"/>
    <property type="match status" value="1"/>
</dbReference>
<dbReference type="RefSeq" id="WP_203869595.1">
    <property type="nucleotide sequence ID" value="NZ_BONW01000034.1"/>
</dbReference>
<dbReference type="PANTHER" id="PTHR47691">
    <property type="entry name" value="REGULATOR-RELATED"/>
    <property type="match status" value="1"/>
</dbReference>
<dbReference type="Proteomes" id="UP000646749">
    <property type="component" value="Unassembled WGS sequence"/>
</dbReference>
<dbReference type="PANTHER" id="PTHR47691:SF3">
    <property type="entry name" value="HTH-TYPE TRANSCRIPTIONAL REGULATOR RV0890C-RELATED"/>
    <property type="match status" value="1"/>
</dbReference>
<evidence type="ECO:0000256" key="3">
    <source>
        <dbReference type="PROSITE-ProRule" id="PRU01091"/>
    </source>
</evidence>
<keyword evidence="6" id="KW-1185">Reference proteome</keyword>
<gene>
    <name evidence="5" type="ORF">Pen02_61440</name>
</gene>
<evidence type="ECO:0000313" key="6">
    <source>
        <dbReference type="Proteomes" id="UP000646749"/>
    </source>
</evidence>
<dbReference type="Gene3D" id="1.10.10.10">
    <property type="entry name" value="Winged helix-like DNA-binding domain superfamily/Winged helix DNA-binding domain"/>
    <property type="match status" value="1"/>
</dbReference>
<organism evidence="5 6">
    <name type="scientific">Plantactinospora endophytica</name>
    <dbReference type="NCBI Taxonomy" id="673535"/>
    <lineage>
        <taxon>Bacteria</taxon>
        <taxon>Bacillati</taxon>
        <taxon>Actinomycetota</taxon>
        <taxon>Actinomycetes</taxon>
        <taxon>Micromonosporales</taxon>
        <taxon>Micromonosporaceae</taxon>
        <taxon>Plantactinospora</taxon>
    </lineage>
</organism>
<dbReference type="Gene3D" id="1.25.40.10">
    <property type="entry name" value="Tetratricopeptide repeat domain"/>
    <property type="match status" value="2"/>
</dbReference>
<proteinExistence type="inferred from homology"/>
<sequence>MRAEFRVLGEPEALVDGRAVEIGHPRQRALLVALLLAANRPVPYDELVDQVWGVRLPRRPRNTLYGYVSRLRSALAVAPGVVLERQSGGYLLRLDPDCVDVHRFRNLVVRAGRTDDDAVALELLDQALRLWRGPLAGPDTPWLGGLRDRLHGEWTAARLDRADRGLRLGRHAELLADLGSVAAASPWDERVAGQFMLALYRSGRQVDALEHYQRFRTRLVDEVAVEPGADLRRLHQRILTADPTLSVAVPGPVSAGDVSDRAADPTLSIVVPDSVSAGDVSDRAADSTLAGVAAGPVPAGDVPVRADPAFRAEPRRGLPAPLTSLVGRADELARIGLLLSRGRLVTLTGPGGTGKTRLAVEAASREPGDACLVDLAPVPPADVPQAVAGALGLRDATLPTAAGRTAAGPVERLVAALAEHRLLLLLDNCEHVLDVAAGLAHRLLTECPGLRVLATSREPLGITGEALCPVPPLAAPPPEAEVGAIADYPAVRLFTDRAGAVAPDFTLDAANAATVSRICRTLDGLPLAIELAAARIRALPVAELAARLDDRFAVLSRGSRTAVPRHRTLRAAVAWSWDLLDPAERRLASRLSVFSGGFGPEAARQVCAAGAGAEAVEDLLAGLADRSLVERVTGDDLRYRMLETIRVFCADQLDGPTQRRQLRVAHANYFLDLTRAVEPRLLRDTQLEALRRLDAERDNLHAALRSAIRDDPRIALPLFAALLPYWWLRGGRHTCEVLAAELLAGLTAGPPEGLTQEYALCLLVDAAKQPDSVVAAARVAAAGAIVAGLDRQPRHPFLGMLWGRAAVPGQPLPAPAGPPVELDPWSRALEQWGIGHGLLFGGDADAAEQAFHRALRGFRALGERWGTALALSALGTVAERRGGYATAVACTAEAVELADQLDCPADLATLLCQHAGHSLLAADPATARFDYLRASELARAAGAPEILAEARVGLGELAQLDGDLPGARRLFEGVLTEELTAWRRPGIRSRACLGLGRLAEAAQDVDTARGWYRDALAAAHPTDRRLVGAATDRLRTLARDDSADD</sequence>
<reference evidence="5 6" key="1">
    <citation type="submission" date="2021-01" db="EMBL/GenBank/DDBJ databases">
        <title>Whole genome shotgun sequence of Plantactinospora endophytica NBRC 110450.</title>
        <authorList>
            <person name="Komaki H."/>
            <person name="Tamura T."/>
        </authorList>
    </citation>
    <scope>NUCLEOTIDE SEQUENCE [LARGE SCALE GENOMIC DNA]</scope>
    <source>
        <strain evidence="5 6">NBRC 110450</strain>
    </source>
</reference>
<dbReference type="SUPFAM" id="SSF48452">
    <property type="entry name" value="TPR-like"/>
    <property type="match status" value="2"/>
</dbReference>
<accession>A0ABQ4E918</accession>
<comment type="similarity">
    <text evidence="1">Belongs to the AfsR/DnrI/RedD regulatory family.</text>
</comment>
<dbReference type="Gene3D" id="3.40.50.300">
    <property type="entry name" value="P-loop containing nucleotide triphosphate hydrolases"/>
    <property type="match status" value="1"/>
</dbReference>
<dbReference type="SUPFAM" id="SSF52540">
    <property type="entry name" value="P-loop containing nucleoside triphosphate hydrolases"/>
    <property type="match status" value="1"/>
</dbReference>
<evidence type="ECO:0000259" key="4">
    <source>
        <dbReference type="PROSITE" id="PS51755"/>
    </source>
</evidence>
<dbReference type="SUPFAM" id="SSF46894">
    <property type="entry name" value="C-terminal effector domain of the bipartite response regulators"/>
    <property type="match status" value="1"/>
</dbReference>
<comment type="caution">
    <text evidence="5">The sequence shown here is derived from an EMBL/GenBank/DDBJ whole genome shotgun (WGS) entry which is preliminary data.</text>
</comment>
<dbReference type="InterPro" id="IPR011990">
    <property type="entry name" value="TPR-like_helical_dom_sf"/>
</dbReference>
<feature type="DNA-binding region" description="OmpR/PhoB-type" evidence="3">
    <location>
        <begin position="1"/>
        <end position="94"/>
    </location>
</feature>
<evidence type="ECO:0000256" key="2">
    <source>
        <dbReference type="ARBA" id="ARBA00023125"/>
    </source>
</evidence>
<dbReference type="InterPro" id="IPR016032">
    <property type="entry name" value="Sig_transdc_resp-reg_C-effctor"/>
</dbReference>
<dbReference type="InterPro" id="IPR027417">
    <property type="entry name" value="P-loop_NTPase"/>
</dbReference>
<dbReference type="PRINTS" id="PR00364">
    <property type="entry name" value="DISEASERSIST"/>
</dbReference>
<dbReference type="SMART" id="SM00862">
    <property type="entry name" value="Trans_reg_C"/>
    <property type="match status" value="1"/>
</dbReference>
<dbReference type="EMBL" id="BONW01000034">
    <property type="protein sequence ID" value="GIG91208.1"/>
    <property type="molecule type" value="Genomic_DNA"/>
</dbReference>
<feature type="domain" description="OmpR/PhoB-type" evidence="4">
    <location>
        <begin position="1"/>
        <end position="94"/>
    </location>
</feature>
<evidence type="ECO:0000256" key="1">
    <source>
        <dbReference type="ARBA" id="ARBA00005820"/>
    </source>
</evidence>
<protein>
    <submittedName>
        <fullName evidence="5">SARP family transcriptional regulator</fullName>
    </submittedName>
</protein>
<dbReference type="PROSITE" id="PS51755">
    <property type="entry name" value="OMPR_PHOB"/>
    <property type="match status" value="1"/>
</dbReference>
<keyword evidence="2 3" id="KW-0238">DNA-binding</keyword>
<evidence type="ECO:0000313" key="5">
    <source>
        <dbReference type="EMBL" id="GIG91208.1"/>
    </source>
</evidence>
<dbReference type="Pfam" id="PF25872">
    <property type="entry name" value="HTH_77"/>
    <property type="match status" value="1"/>
</dbReference>
<dbReference type="Pfam" id="PF00486">
    <property type="entry name" value="Trans_reg_C"/>
    <property type="match status" value="1"/>
</dbReference>
<dbReference type="Pfam" id="PF03704">
    <property type="entry name" value="BTAD"/>
    <property type="match status" value="1"/>
</dbReference>
<dbReference type="InterPro" id="IPR036388">
    <property type="entry name" value="WH-like_DNA-bd_sf"/>
</dbReference>
<dbReference type="InterPro" id="IPR058852">
    <property type="entry name" value="HTH_77"/>
</dbReference>